<protein>
    <recommendedName>
        <fullName evidence="3">DUF506 family protein</fullName>
    </recommendedName>
</protein>
<reference evidence="1 2" key="1">
    <citation type="journal article" date="2024" name="Plant Biotechnol. J.">
        <title>Dendrobium thyrsiflorum genome and its molecular insights into genes involved in important horticultural traits.</title>
        <authorList>
            <person name="Chen B."/>
            <person name="Wang J.Y."/>
            <person name="Zheng P.J."/>
            <person name="Li K.L."/>
            <person name="Liang Y.M."/>
            <person name="Chen X.F."/>
            <person name="Zhang C."/>
            <person name="Zhao X."/>
            <person name="He X."/>
            <person name="Zhang G.Q."/>
            <person name="Liu Z.J."/>
            <person name="Xu Q."/>
        </authorList>
    </citation>
    <scope>NUCLEOTIDE SEQUENCE [LARGE SCALE GENOMIC DNA]</scope>
    <source>
        <strain evidence="1">GZMU011</strain>
    </source>
</reference>
<proteinExistence type="predicted"/>
<name>A0ABD0UPN5_DENTH</name>
<sequence>MGRKGKEREKSETFKMATTYKKAMAPLDAKARARLWDGGEATAVIAVGSEGSTGKLEELVHAFYNDEISIRGEKIEEKEEERPAAKWRQALELELKDDLAEPVVMWIRAKAEAAVGAAGLECEEVVRRRLVRLMQEKGLDAGICKSQWRNTSDISPCSHEYIDAVVGETRYMVEINLAGEFKIARPTEDYMQLLHSLPKLFVGRPSTLEAVIRLMCSAAQDSIKKAGMHVPPWRRTKYMHEKWFGDYRRYTDTFSSSDSVGMTTAPTAYTANQRCRGATGSSKPVKSIFLKGM</sequence>
<dbReference type="PANTHER" id="PTHR31579">
    <property type="entry name" value="OS03G0796600 PROTEIN"/>
    <property type="match status" value="1"/>
</dbReference>
<dbReference type="EMBL" id="JANQDX010000012">
    <property type="protein sequence ID" value="KAL0914792.1"/>
    <property type="molecule type" value="Genomic_DNA"/>
</dbReference>
<dbReference type="Proteomes" id="UP001552299">
    <property type="component" value="Unassembled WGS sequence"/>
</dbReference>
<dbReference type="NCBIfam" id="TIGR01615">
    <property type="entry name" value="A_thal_3542"/>
    <property type="match status" value="1"/>
</dbReference>
<accession>A0ABD0UPN5</accession>
<evidence type="ECO:0000313" key="1">
    <source>
        <dbReference type="EMBL" id="KAL0914792.1"/>
    </source>
</evidence>
<comment type="caution">
    <text evidence="1">The sequence shown here is derived from an EMBL/GenBank/DDBJ whole genome shotgun (WGS) entry which is preliminary data.</text>
</comment>
<keyword evidence="2" id="KW-1185">Reference proteome</keyword>
<organism evidence="1 2">
    <name type="scientific">Dendrobium thyrsiflorum</name>
    <name type="common">Pinecone-like raceme dendrobium</name>
    <name type="synonym">Orchid</name>
    <dbReference type="NCBI Taxonomy" id="117978"/>
    <lineage>
        <taxon>Eukaryota</taxon>
        <taxon>Viridiplantae</taxon>
        <taxon>Streptophyta</taxon>
        <taxon>Embryophyta</taxon>
        <taxon>Tracheophyta</taxon>
        <taxon>Spermatophyta</taxon>
        <taxon>Magnoliopsida</taxon>
        <taxon>Liliopsida</taxon>
        <taxon>Asparagales</taxon>
        <taxon>Orchidaceae</taxon>
        <taxon>Epidendroideae</taxon>
        <taxon>Malaxideae</taxon>
        <taxon>Dendrobiinae</taxon>
        <taxon>Dendrobium</taxon>
    </lineage>
</organism>
<dbReference type="InterPro" id="IPR006502">
    <property type="entry name" value="PDDEXK-like"/>
</dbReference>
<evidence type="ECO:0000313" key="2">
    <source>
        <dbReference type="Proteomes" id="UP001552299"/>
    </source>
</evidence>
<evidence type="ECO:0008006" key="3">
    <source>
        <dbReference type="Google" id="ProtNLM"/>
    </source>
</evidence>
<dbReference type="Pfam" id="PF04720">
    <property type="entry name" value="PDDEXK_6"/>
    <property type="match status" value="1"/>
</dbReference>
<dbReference type="PANTHER" id="PTHR31579:SF42">
    <property type="entry name" value="DUF506 FAMILY PROTEIN (DUF506)"/>
    <property type="match status" value="1"/>
</dbReference>
<dbReference type="AlphaFoldDB" id="A0ABD0UPN5"/>
<gene>
    <name evidence="1" type="ORF">M5K25_015171</name>
</gene>